<feature type="transmembrane region" description="Helical" evidence="7">
    <location>
        <begin position="318"/>
        <end position="338"/>
    </location>
</feature>
<dbReference type="InterPro" id="IPR003524">
    <property type="entry name" value="PNAcMuramoyl-5peptid_Trfase"/>
</dbReference>
<reference evidence="10" key="1">
    <citation type="submission" date="2020-05" db="EMBL/GenBank/DDBJ databases">
        <authorList>
            <person name="Chiriac C."/>
            <person name="Salcher M."/>
            <person name="Ghai R."/>
            <person name="Kavagutti S V."/>
        </authorList>
    </citation>
    <scope>NUCLEOTIDE SEQUENCE</scope>
</reference>
<dbReference type="EMBL" id="CAFBPF010000171">
    <property type="protein sequence ID" value="CAB5020779.1"/>
    <property type="molecule type" value="Genomic_DNA"/>
</dbReference>
<dbReference type="NCBIfam" id="TIGR00445">
    <property type="entry name" value="mraY"/>
    <property type="match status" value="1"/>
</dbReference>
<evidence type="ECO:0000256" key="6">
    <source>
        <dbReference type="ARBA" id="ARBA00023136"/>
    </source>
</evidence>
<feature type="transmembrane region" description="Helical" evidence="7">
    <location>
        <begin position="247"/>
        <end position="269"/>
    </location>
</feature>
<evidence type="ECO:0000256" key="5">
    <source>
        <dbReference type="ARBA" id="ARBA00022989"/>
    </source>
</evidence>
<dbReference type="GO" id="GO:0044038">
    <property type="term" value="P:cell wall macromolecule biosynthetic process"/>
    <property type="evidence" value="ECO:0007669"/>
    <property type="project" value="TreeGrafter"/>
</dbReference>
<dbReference type="GO" id="GO:0005886">
    <property type="term" value="C:plasma membrane"/>
    <property type="evidence" value="ECO:0007669"/>
    <property type="project" value="TreeGrafter"/>
</dbReference>
<dbReference type="Pfam" id="PF00953">
    <property type="entry name" value="Glycos_transf_4"/>
    <property type="match status" value="1"/>
</dbReference>
<evidence type="ECO:0000256" key="1">
    <source>
        <dbReference type="ARBA" id="ARBA00004141"/>
    </source>
</evidence>
<dbReference type="CDD" id="cd06852">
    <property type="entry name" value="GT_MraY"/>
    <property type="match status" value="1"/>
</dbReference>
<dbReference type="PROSITE" id="PS01348">
    <property type="entry name" value="MRAY_2"/>
    <property type="match status" value="1"/>
</dbReference>
<dbReference type="InterPro" id="IPR018480">
    <property type="entry name" value="PNAcMuramoyl-5peptid_Trfase_CS"/>
</dbReference>
<dbReference type="GO" id="GO:0008963">
    <property type="term" value="F:phospho-N-acetylmuramoyl-pentapeptide-transferase activity"/>
    <property type="evidence" value="ECO:0007669"/>
    <property type="project" value="InterPro"/>
</dbReference>
<proteinExistence type="inferred from homology"/>
<evidence type="ECO:0000256" key="2">
    <source>
        <dbReference type="ARBA" id="ARBA00005583"/>
    </source>
</evidence>
<evidence type="ECO:0000256" key="4">
    <source>
        <dbReference type="ARBA" id="ARBA00022692"/>
    </source>
</evidence>
<dbReference type="InterPro" id="IPR000715">
    <property type="entry name" value="Glycosyl_transferase_4"/>
</dbReference>
<feature type="transmembrane region" description="Helical" evidence="7">
    <location>
        <begin position="82"/>
        <end position="99"/>
    </location>
</feature>
<dbReference type="HAMAP" id="MF_00038">
    <property type="entry name" value="MraY"/>
    <property type="match status" value="1"/>
</dbReference>
<feature type="transmembrane region" description="Helical" evidence="7">
    <location>
        <begin position="181"/>
        <end position="200"/>
    </location>
</feature>
<dbReference type="EMBL" id="CAEZZU010000109">
    <property type="protein sequence ID" value="CAB4780262.1"/>
    <property type="molecule type" value="Genomic_DNA"/>
</dbReference>
<gene>
    <name evidence="8" type="ORF">UFOPK2925_00809</name>
    <name evidence="9" type="ORF">UFOPK2996_00158</name>
    <name evidence="10" type="ORF">UFOPK3974_00369</name>
    <name evidence="11" type="ORF">UFOPK4071_01215</name>
</gene>
<evidence type="ECO:0000313" key="10">
    <source>
        <dbReference type="EMBL" id="CAB4981168.1"/>
    </source>
</evidence>
<protein>
    <submittedName>
        <fullName evidence="10">Unannotated protein</fullName>
    </submittedName>
</protein>
<keyword evidence="6 7" id="KW-0472">Membrane</keyword>
<organism evidence="10">
    <name type="scientific">freshwater metagenome</name>
    <dbReference type="NCBI Taxonomy" id="449393"/>
    <lineage>
        <taxon>unclassified sequences</taxon>
        <taxon>metagenomes</taxon>
        <taxon>ecological metagenomes</taxon>
    </lineage>
</organism>
<feature type="transmembrane region" description="Helical" evidence="7">
    <location>
        <begin position="53"/>
        <end position="70"/>
    </location>
</feature>
<feature type="transmembrane region" description="Helical" evidence="7">
    <location>
        <begin position="119"/>
        <end position="137"/>
    </location>
</feature>
<dbReference type="EMBL" id="CAFAAH010000008">
    <property type="protein sequence ID" value="CAB4787203.1"/>
    <property type="molecule type" value="Genomic_DNA"/>
</dbReference>
<dbReference type="PANTHER" id="PTHR22926:SF5">
    <property type="entry name" value="PHOSPHO-N-ACETYLMURAMOYL-PENTAPEPTIDE-TRANSFERASE HOMOLOG"/>
    <property type="match status" value="1"/>
</dbReference>
<name>A0A6J7MME1_9ZZZZ</name>
<dbReference type="PROSITE" id="PS01347">
    <property type="entry name" value="MRAY_1"/>
    <property type="match status" value="1"/>
</dbReference>
<dbReference type="GO" id="GO:0071555">
    <property type="term" value="P:cell wall organization"/>
    <property type="evidence" value="ECO:0007669"/>
    <property type="project" value="TreeGrafter"/>
</dbReference>
<evidence type="ECO:0000256" key="3">
    <source>
        <dbReference type="ARBA" id="ARBA00022679"/>
    </source>
</evidence>
<dbReference type="PANTHER" id="PTHR22926">
    <property type="entry name" value="PHOSPHO-N-ACETYLMURAMOYL-PENTAPEPTIDE-TRANSFERASE"/>
    <property type="match status" value="1"/>
</dbReference>
<evidence type="ECO:0000313" key="8">
    <source>
        <dbReference type="EMBL" id="CAB4780262.1"/>
    </source>
</evidence>
<evidence type="ECO:0000256" key="7">
    <source>
        <dbReference type="SAM" id="Phobius"/>
    </source>
</evidence>
<keyword evidence="4 7" id="KW-0812">Transmembrane</keyword>
<evidence type="ECO:0000313" key="9">
    <source>
        <dbReference type="EMBL" id="CAB4787203.1"/>
    </source>
</evidence>
<dbReference type="AlphaFoldDB" id="A0A6J7MME1"/>
<keyword evidence="3" id="KW-0808">Transferase</keyword>
<feature type="transmembrane region" description="Helical" evidence="7">
    <location>
        <begin position="149"/>
        <end position="169"/>
    </location>
</feature>
<comment type="similarity">
    <text evidence="2">Belongs to the glycosyltransferase 4 family. MraY subfamily.</text>
</comment>
<dbReference type="Pfam" id="PF10555">
    <property type="entry name" value="MraY_sig1"/>
    <property type="match status" value="1"/>
</dbReference>
<accession>A0A6J7MME1</accession>
<feature type="transmembrane region" description="Helical" evidence="7">
    <location>
        <begin position="212"/>
        <end position="235"/>
    </location>
</feature>
<dbReference type="EMBL" id="CAFBOR010000032">
    <property type="protein sequence ID" value="CAB4981168.1"/>
    <property type="molecule type" value="Genomic_DNA"/>
</dbReference>
<keyword evidence="5 7" id="KW-1133">Transmembrane helix</keyword>
<comment type="subcellular location">
    <subcellularLocation>
        <location evidence="1">Membrane</location>
        <topology evidence="1">Multi-pass membrane protein</topology>
    </subcellularLocation>
</comment>
<sequence length="348" mass="37187">MIAVLIAVAVSFFVCVLTTPLLIRVLQRNHIGQAIRDDGPVAHPHEAKAGTPTMGGIALIAAAFIGYLAAHVRTEAIKFADTALCLWFLILGMAFVGFLDDWLGIRKSRNLGLRKRGKLGGQLLVAGGFSLLALNFVHTSTALSFTRAFDFELAGWLWVVVAVVVIMASSNAVNITDGLDGLAAGSSALVFIAFIVIAFTQFRHPGAYHLQAASQIDLAVVAAGMLGACVGFLWWNALPARVFMGDTGALALGAAIAGLAILTQTILLLPILGGLYIVETMSVILQVISFRGFGRRIFLMSPIHHHFELLGWPESSVVVRFWILAGFSMALGLGLFYADFLRMPGLIG</sequence>
<evidence type="ECO:0000313" key="11">
    <source>
        <dbReference type="EMBL" id="CAB5020779.1"/>
    </source>
</evidence>